<evidence type="ECO:0000313" key="2">
    <source>
        <dbReference type="Proteomes" id="UP000186601"/>
    </source>
</evidence>
<dbReference type="EMBL" id="MLYV02000846">
    <property type="protein sequence ID" value="PSR76427.1"/>
    <property type="molecule type" value="Genomic_DNA"/>
</dbReference>
<dbReference type="AlphaFoldDB" id="A0A2R6NTL5"/>
<evidence type="ECO:0000313" key="1">
    <source>
        <dbReference type="EMBL" id="PSR76427.1"/>
    </source>
</evidence>
<sequence length="65" mass="7453">MSGETDTFDLQDRDYRYDVHFRCWNSATNMKACVDPTNGNIKRDTPRVRALLRDCGWPVGSAEEA</sequence>
<comment type="caution">
    <text evidence="1">The sequence shown here is derived from an EMBL/GenBank/DDBJ whole genome shotgun (WGS) entry which is preliminary data.</text>
</comment>
<proteinExistence type="predicted"/>
<organism evidence="1 2">
    <name type="scientific">Hermanssonia centrifuga</name>
    <dbReference type="NCBI Taxonomy" id="98765"/>
    <lineage>
        <taxon>Eukaryota</taxon>
        <taxon>Fungi</taxon>
        <taxon>Dikarya</taxon>
        <taxon>Basidiomycota</taxon>
        <taxon>Agaricomycotina</taxon>
        <taxon>Agaricomycetes</taxon>
        <taxon>Polyporales</taxon>
        <taxon>Meruliaceae</taxon>
        <taxon>Hermanssonia</taxon>
    </lineage>
</organism>
<dbReference type="Proteomes" id="UP000186601">
    <property type="component" value="Unassembled WGS sequence"/>
</dbReference>
<dbReference type="OrthoDB" id="3205170at2759"/>
<keyword evidence="2" id="KW-1185">Reference proteome</keyword>
<name>A0A2R6NTL5_9APHY</name>
<reference evidence="1 2" key="1">
    <citation type="submission" date="2018-02" db="EMBL/GenBank/DDBJ databases">
        <title>Genome sequence of the basidiomycete white-rot fungus Phlebia centrifuga.</title>
        <authorList>
            <person name="Granchi Z."/>
            <person name="Peng M."/>
            <person name="de Vries R.P."/>
            <person name="Hilden K."/>
            <person name="Makela M.R."/>
            <person name="Grigoriev I."/>
            <person name="Riley R."/>
        </authorList>
    </citation>
    <scope>NUCLEOTIDE SEQUENCE [LARGE SCALE GENOMIC DNA]</scope>
    <source>
        <strain evidence="1 2">FBCC195</strain>
    </source>
</reference>
<gene>
    <name evidence="1" type="ORF">PHLCEN_2v8462</name>
</gene>
<accession>A0A2R6NTL5</accession>
<protein>
    <submittedName>
        <fullName evidence="1">Uncharacterized protein</fullName>
    </submittedName>
</protein>